<proteinExistence type="predicted"/>
<reference evidence="1" key="1">
    <citation type="submission" date="2025-08" db="UniProtKB">
        <authorList>
            <consortium name="Ensembl"/>
        </authorList>
    </citation>
    <scope>IDENTIFICATION</scope>
</reference>
<protein>
    <recommendedName>
        <fullName evidence="2">ASCH domain-containing protein</fullName>
    </recommendedName>
</protein>
<dbReference type="PANTHER" id="PTHR31666:SF0">
    <property type="entry name" value="PROTEIN EOLA1-RELATED"/>
    <property type="match status" value="1"/>
</dbReference>
<sequence>MKFGCLSFRQPYGVKTVEMWWRPVLCGQHSTLAVHIRHWDWEEVDWQKLLEQRLGMSPAQIQALLQDREKSGHGVIACLVDIGVTLLCPENLGPDEVEELENQALLPDLQQTYTALANPHWLLQPAPGRAGKAIFQVDIFEHLIPFGQKAC</sequence>
<evidence type="ECO:0008006" key="2">
    <source>
        <dbReference type="Google" id="ProtNLM"/>
    </source>
</evidence>
<evidence type="ECO:0000313" key="1">
    <source>
        <dbReference type="Ensembl" id="ENSCHIP00010026079.1"/>
    </source>
</evidence>
<name>A0A8C2RB64_CAPHI</name>
<dbReference type="InterPro" id="IPR033615">
    <property type="entry name" value="EOLA1/EOLA2"/>
</dbReference>
<organism evidence="1">
    <name type="scientific">Capra hircus</name>
    <name type="common">Goat</name>
    <dbReference type="NCBI Taxonomy" id="9925"/>
    <lineage>
        <taxon>Eukaryota</taxon>
        <taxon>Metazoa</taxon>
        <taxon>Chordata</taxon>
        <taxon>Craniata</taxon>
        <taxon>Vertebrata</taxon>
        <taxon>Euteleostomi</taxon>
        <taxon>Mammalia</taxon>
        <taxon>Eutheria</taxon>
        <taxon>Laurasiatheria</taxon>
        <taxon>Artiodactyla</taxon>
        <taxon>Ruminantia</taxon>
        <taxon>Pecora</taxon>
        <taxon>Bovidae</taxon>
        <taxon>Caprinae</taxon>
        <taxon>Capra</taxon>
    </lineage>
</organism>
<dbReference type="AlphaFoldDB" id="A0A8C2RB64"/>
<accession>A0A8C2RB64</accession>
<dbReference type="PANTHER" id="PTHR31666">
    <property type="entry name" value="PROTEIN CXORF40A-RELATED"/>
    <property type="match status" value="1"/>
</dbReference>
<dbReference type="Ensembl" id="ENSCHIT00010036812.1">
    <property type="protein sequence ID" value="ENSCHIP00010026079.1"/>
    <property type="gene ID" value="ENSCHIG00010019334.1"/>
</dbReference>